<organism evidence="1 2">
    <name type="scientific">Mesorhizobium liriopis</name>
    <dbReference type="NCBI Taxonomy" id="2953882"/>
    <lineage>
        <taxon>Bacteria</taxon>
        <taxon>Pseudomonadati</taxon>
        <taxon>Pseudomonadota</taxon>
        <taxon>Alphaproteobacteria</taxon>
        <taxon>Hyphomicrobiales</taxon>
        <taxon>Phyllobacteriaceae</taxon>
        <taxon>Mesorhizobium</taxon>
    </lineage>
</organism>
<sequence>MSGATLPVPRRTASTVSDQLAKLDALSRDALAERWAAQFGCPPPPGVRRELLLHAAAFDVQTKHGSGLAPDARRMLKRAVAGVAQKTGRKEVRVGLDAAEGAVLSASSAATTLRMPERRTLSSGARLLRDWNGVTHVVDVVDNGFVFQGTRHRSLSAIAKLITGAHWSGPRFFGL</sequence>
<proteinExistence type="predicted"/>
<name>A0ABT1C8G3_9HYPH</name>
<evidence type="ECO:0000313" key="1">
    <source>
        <dbReference type="EMBL" id="MCO6050480.1"/>
    </source>
</evidence>
<reference evidence="1 2" key="1">
    <citation type="submission" date="2022-06" db="EMBL/GenBank/DDBJ databases">
        <title>Mesorhizobium sp. strain RP14 Genome sequencing and assembly.</title>
        <authorList>
            <person name="Kim I."/>
        </authorList>
    </citation>
    <scope>NUCLEOTIDE SEQUENCE [LARGE SCALE GENOMIC DNA]</scope>
    <source>
        <strain evidence="2">RP14(2022)</strain>
    </source>
</reference>
<protein>
    <submittedName>
        <fullName evidence="1">DUF2924 domain-containing protein</fullName>
    </submittedName>
</protein>
<accession>A0ABT1C8G3</accession>
<dbReference type="Proteomes" id="UP001205906">
    <property type="component" value="Unassembled WGS sequence"/>
</dbReference>
<dbReference type="EMBL" id="JAMXQS010000005">
    <property type="protein sequence ID" value="MCO6050480.1"/>
    <property type="molecule type" value="Genomic_DNA"/>
</dbReference>
<evidence type="ECO:0000313" key="2">
    <source>
        <dbReference type="Proteomes" id="UP001205906"/>
    </source>
</evidence>
<dbReference type="RefSeq" id="WP_252819118.1">
    <property type="nucleotide sequence ID" value="NZ_JAMXQS010000005.1"/>
</dbReference>
<comment type="caution">
    <text evidence="1">The sequence shown here is derived from an EMBL/GenBank/DDBJ whole genome shotgun (WGS) entry which is preliminary data.</text>
</comment>
<dbReference type="InterPro" id="IPR021322">
    <property type="entry name" value="DUF2924"/>
</dbReference>
<gene>
    <name evidence="1" type="ORF">NGM99_11880</name>
</gene>
<keyword evidence="2" id="KW-1185">Reference proteome</keyword>
<dbReference type="Pfam" id="PF11149">
    <property type="entry name" value="DUF2924"/>
    <property type="match status" value="1"/>
</dbReference>